<evidence type="ECO:0000313" key="3">
    <source>
        <dbReference type="EMBL" id="MDA0166121.1"/>
    </source>
</evidence>
<evidence type="ECO:0000313" key="4">
    <source>
        <dbReference type="Proteomes" id="UP001149140"/>
    </source>
</evidence>
<feature type="region of interest" description="Disordered" evidence="1">
    <location>
        <begin position="1"/>
        <end position="53"/>
    </location>
</feature>
<feature type="compositionally biased region" description="Basic and acidic residues" evidence="1">
    <location>
        <begin position="1"/>
        <end position="32"/>
    </location>
</feature>
<dbReference type="AlphaFoldDB" id="A0A9X3N2L1"/>
<comment type="caution">
    <text evidence="3">The sequence shown here is derived from an EMBL/GenBank/DDBJ whole genome shotgun (WGS) entry which is preliminary data.</text>
</comment>
<protein>
    <recommendedName>
        <fullName evidence="5">CU044_5270 family protein</fullName>
    </recommendedName>
</protein>
<organism evidence="3 4">
    <name type="scientific">Solirubrobacter ginsenosidimutans</name>
    <dbReference type="NCBI Taxonomy" id="490573"/>
    <lineage>
        <taxon>Bacteria</taxon>
        <taxon>Bacillati</taxon>
        <taxon>Actinomycetota</taxon>
        <taxon>Thermoleophilia</taxon>
        <taxon>Solirubrobacterales</taxon>
        <taxon>Solirubrobacteraceae</taxon>
        <taxon>Solirubrobacter</taxon>
    </lineage>
</organism>
<dbReference type="EMBL" id="JAPDOD010000058">
    <property type="protein sequence ID" value="MDA0166121.1"/>
    <property type="molecule type" value="Genomic_DNA"/>
</dbReference>
<feature type="transmembrane region" description="Helical" evidence="2">
    <location>
        <begin position="61"/>
        <end position="79"/>
    </location>
</feature>
<evidence type="ECO:0000256" key="2">
    <source>
        <dbReference type="SAM" id="Phobius"/>
    </source>
</evidence>
<keyword evidence="2" id="KW-0812">Transmembrane</keyword>
<accession>A0A9X3N2L1</accession>
<keyword evidence="2" id="KW-1133">Transmembrane helix</keyword>
<evidence type="ECO:0000256" key="1">
    <source>
        <dbReference type="SAM" id="MobiDB-lite"/>
    </source>
</evidence>
<gene>
    <name evidence="3" type="ORF">OM076_38005</name>
</gene>
<sequence>RRSERARSGHADPRLAGHGKGADPRLARRGDDANPQLAGRGDGAGSRARLAGRPRRRRPGFVLPVAALALAALAAFALVPRHDEVPAQPALVAAIDPARVLADGHVLYQRSTAIFSMKFIGADGRRAARPLDATYAIARSVPEERWFAPDGSGRIRYGRTSAPFLPSAKDERAWRAAGSPDLEALMPMLGDPAPKRRTFGPGGLDAQLFANSNLEAVLPEHDPLSVVPRSPRGLRAFLFAAAGRVSQDPLPDPITAEVLALLTYPRTPADLRAALLEVVATLPGTERIAALADGAGRAVPALRYGNAGDTRVLAYDPVSSRLLAVGTDAGGRVRWQQTFALEEGAVGRVGERP</sequence>
<evidence type="ECO:0008006" key="5">
    <source>
        <dbReference type="Google" id="ProtNLM"/>
    </source>
</evidence>
<feature type="non-terminal residue" evidence="3">
    <location>
        <position position="1"/>
    </location>
</feature>
<name>A0A9X3N2L1_9ACTN</name>
<keyword evidence="4" id="KW-1185">Reference proteome</keyword>
<keyword evidence="2" id="KW-0472">Membrane</keyword>
<proteinExistence type="predicted"/>
<reference evidence="3" key="1">
    <citation type="submission" date="2022-10" db="EMBL/GenBank/DDBJ databases">
        <title>The WGS of Solirubrobacter ginsenosidimutans DSM 21036.</title>
        <authorList>
            <person name="Jiang Z."/>
        </authorList>
    </citation>
    <scope>NUCLEOTIDE SEQUENCE</scope>
    <source>
        <strain evidence="3">DSM 21036</strain>
    </source>
</reference>
<dbReference type="Proteomes" id="UP001149140">
    <property type="component" value="Unassembled WGS sequence"/>
</dbReference>